<keyword evidence="2" id="KW-0689">Ribosomal protein</keyword>
<evidence type="ECO:0000313" key="4">
    <source>
        <dbReference type="EMBL" id="KAL3842543.1"/>
    </source>
</evidence>
<keyword evidence="5" id="KW-1185">Reference proteome</keyword>
<accession>A0ABD3U1P2</accession>
<dbReference type="GO" id="GO:1990904">
    <property type="term" value="C:ribonucleoprotein complex"/>
    <property type="evidence" value="ECO:0007669"/>
    <property type="project" value="UniProtKB-KW"/>
</dbReference>
<dbReference type="PANTHER" id="PTHR21109:SF0">
    <property type="entry name" value="SMALL RIBOSOMAL SUBUNIT PROTEIN BS21M"/>
    <property type="match status" value="1"/>
</dbReference>
<evidence type="ECO:0008006" key="6">
    <source>
        <dbReference type="Google" id="ProtNLM"/>
    </source>
</evidence>
<gene>
    <name evidence="4" type="ORF">ACJMK2_020542</name>
</gene>
<dbReference type="Proteomes" id="UP001634394">
    <property type="component" value="Unassembled WGS sequence"/>
</dbReference>
<evidence type="ECO:0000256" key="2">
    <source>
        <dbReference type="ARBA" id="ARBA00022980"/>
    </source>
</evidence>
<organism evidence="4 5">
    <name type="scientific">Sinanodonta woodiana</name>
    <name type="common">Chinese pond mussel</name>
    <name type="synonym">Anodonta woodiana</name>
    <dbReference type="NCBI Taxonomy" id="1069815"/>
    <lineage>
        <taxon>Eukaryota</taxon>
        <taxon>Metazoa</taxon>
        <taxon>Spiralia</taxon>
        <taxon>Lophotrochozoa</taxon>
        <taxon>Mollusca</taxon>
        <taxon>Bivalvia</taxon>
        <taxon>Autobranchia</taxon>
        <taxon>Heteroconchia</taxon>
        <taxon>Palaeoheterodonta</taxon>
        <taxon>Unionida</taxon>
        <taxon>Unionoidea</taxon>
        <taxon>Unionidae</taxon>
        <taxon>Unioninae</taxon>
        <taxon>Sinanodonta</taxon>
    </lineage>
</organism>
<protein>
    <recommendedName>
        <fullName evidence="6">Mitochondrial ribosomal protein S21</fullName>
    </recommendedName>
</protein>
<dbReference type="InterPro" id="IPR001911">
    <property type="entry name" value="Ribosomal_bS21"/>
</dbReference>
<name>A0ABD3U1P2_SINWO</name>
<reference evidence="4 5" key="1">
    <citation type="submission" date="2024-11" db="EMBL/GenBank/DDBJ databases">
        <title>Chromosome-level genome assembly of the freshwater bivalve Anodonta woodiana.</title>
        <authorList>
            <person name="Chen X."/>
        </authorList>
    </citation>
    <scope>NUCLEOTIDE SEQUENCE [LARGE SCALE GENOMIC DNA]</scope>
    <source>
        <strain evidence="4">MN2024</strain>
        <tissue evidence="4">Gills</tissue>
    </source>
</reference>
<proteinExistence type="inferred from homology"/>
<keyword evidence="3" id="KW-0687">Ribonucleoprotein</keyword>
<comment type="caution">
    <text evidence="4">The sequence shown here is derived from an EMBL/GenBank/DDBJ whole genome shotgun (WGS) entry which is preliminary data.</text>
</comment>
<comment type="similarity">
    <text evidence="1">Belongs to the bacterial ribosomal protein bS21 family.</text>
</comment>
<dbReference type="PANTHER" id="PTHR21109">
    <property type="entry name" value="MITOCHONDRIAL 28S RIBOSOMAL PROTEIN S21"/>
    <property type="match status" value="1"/>
</dbReference>
<sequence length="89" mass="11041">MFTKNHYLRFLSRTVLVKNNDIESAYRTLDRLLRNEGIHGEIMGRMYYEKPFEMRRRVSFERCRRIYSADMGRKIQFVMRKNRMDPFPR</sequence>
<dbReference type="NCBIfam" id="TIGR00030">
    <property type="entry name" value="S21p"/>
    <property type="match status" value="1"/>
</dbReference>
<dbReference type="AlphaFoldDB" id="A0ABD3U1P2"/>
<evidence type="ECO:0000256" key="3">
    <source>
        <dbReference type="ARBA" id="ARBA00023274"/>
    </source>
</evidence>
<evidence type="ECO:0000256" key="1">
    <source>
        <dbReference type="ARBA" id="ARBA00006640"/>
    </source>
</evidence>
<dbReference type="Pfam" id="PF01165">
    <property type="entry name" value="Ribosomal_S21"/>
    <property type="match status" value="1"/>
</dbReference>
<evidence type="ECO:0000313" key="5">
    <source>
        <dbReference type="Proteomes" id="UP001634394"/>
    </source>
</evidence>
<dbReference type="GO" id="GO:0005840">
    <property type="term" value="C:ribosome"/>
    <property type="evidence" value="ECO:0007669"/>
    <property type="project" value="UniProtKB-KW"/>
</dbReference>
<dbReference type="EMBL" id="JBJQND010000017">
    <property type="protein sequence ID" value="KAL3842543.1"/>
    <property type="molecule type" value="Genomic_DNA"/>
</dbReference>